<reference evidence="3 4" key="1">
    <citation type="submission" date="2017-04" db="EMBL/GenBank/DDBJ databases">
        <title>Genome Sequence of the Model Brown-Rot Fungus Postia placenta SB12.</title>
        <authorList>
            <consortium name="DOE Joint Genome Institute"/>
            <person name="Gaskell J."/>
            <person name="Kersten P."/>
            <person name="Larrondo L.F."/>
            <person name="Canessa P."/>
            <person name="Martinez D."/>
            <person name="Hibbett D."/>
            <person name="Schmoll M."/>
            <person name="Kubicek C.P."/>
            <person name="Martinez A.T."/>
            <person name="Yadav J."/>
            <person name="Master E."/>
            <person name="Magnuson J.K."/>
            <person name="James T."/>
            <person name="Yaver D."/>
            <person name="Berka R."/>
            <person name="Labutti K."/>
            <person name="Lipzen A."/>
            <person name="Aerts A."/>
            <person name="Barry K."/>
            <person name="Henrissat B."/>
            <person name="Blanchette R."/>
            <person name="Grigoriev I."/>
            <person name="Cullen D."/>
        </authorList>
    </citation>
    <scope>NUCLEOTIDE SEQUENCE [LARGE SCALE GENOMIC DNA]</scope>
    <source>
        <strain evidence="3 4">MAD-698-R-SB12</strain>
    </source>
</reference>
<dbReference type="CDD" id="cd18186">
    <property type="entry name" value="BTB_POZ_ZBTB_KLHL-like"/>
    <property type="match status" value="1"/>
</dbReference>
<dbReference type="GeneID" id="36332091"/>
<dbReference type="SUPFAM" id="SSF54695">
    <property type="entry name" value="POZ domain"/>
    <property type="match status" value="1"/>
</dbReference>
<dbReference type="RefSeq" id="XP_024334291.1">
    <property type="nucleotide sequence ID" value="XM_024487142.1"/>
</dbReference>
<dbReference type="EMBL" id="KZ110608">
    <property type="protein sequence ID" value="OSX57497.1"/>
    <property type="molecule type" value="Genomic_DNA"/>
</dbReference>
<feature type="compositionally biased region" description="Basic and acidic residues" evidence="1">
    <location>
        <begin position="122"/>
        <end position="136"/>
    </location>
</feature>
<name>A0A1X6MM22_9APHY</name>
<gene>
    <name evidence="3" type="ORF">POSPLADRAFT_1157184</name>
</gene>
<feature type="compositionally biased region" description="Polar residues" evidence="1">
    <location>
        <begin position="61"/>
        <end position="74"/>
    </location>
</feature>
<feature type="compositionally biased region" description="Basic and acidic residues" evidence="1">
    <location>
        <begin position="37"/>
        <end position="53"/>
    </location>
</feature>
<dbReference type="Proteomes" id="UP000194127">
    <property type="component" value="Unassembled WGS sequence"/>
</dbReference>
<feature type="region of interest" description="Disordered" evidence="1">
    <location>
        <begin position="1"/>
        <end position="261"/>
    </location>
</feature>
<dbReference type="InterPro" id="IPR011333">
    <property type="entry name" value="SKP1/BTB/POZ_sf"/>
</dbReference>
<sequence>MSGRSSPESDFPEVSQIISSSPVSPLERPITTYATPRQDKAEEEHTNSRDDVSRSLAEPSSEISTVTQSGTMNVIATKDAPPKVEEPPYHHDRAPTPKSDEDSDGAAEEVLVADGETSEAALDSHDIDDLYTDHQESLPVKPKRKKKRKRGEDEVVTKLSRSGSHRKPRAVVFIPPTSSSRAREGVSFIKRPSVFNVKKEKMPSASQPPPESQRKHRSAPAAAPTTSRPSASQPPPLAYDAPQSSQPYPSPRPAKRARIPNSDSLCTPIAVYSSPPNSMLTTARRRSLSKAARHETYWHLDGSVVLLVERTLFKLHRSRLALQSAYFAELFQKAKGKRKSRTVYSDDEAQANGFILAEGDGLLEGELIDSCPVYRVSRVKVKDFEVLLHALESGIAFASKRSTFTEFASLLRASHALQFGDIRDYASQELRNMWPADLSLLAPGPSDVHKQHATEALALARHCGLRDMCKRAYYELLRSEVFGQNLKFVDKPDDDDFNDTLGQLDLLRLVRSREQLQHAWIPTASLDEKQGPVLQGCRDARAASLTHWIAEVLQSSLFEDGMRDPLCAMQALCEKDWTGMGYCLGCASARRELWGEEMERLWRSLDEWLGLEGKNEASGTA</sequence>
<proteinExistence type="predicted"/>
<evidence type="ECO:0000256" key="1">
    <source>
        <dbReference type="SAM" id="MobiDB-lite"/>
    </source>
</evidence>
<feature type="compositionally biased region" description="Low complexity" evidence="1">
    <location>
        <begin position="14"/>
        <end position="25"/>
    </location>
</feature>
<feature type="domain" description="BTB" evidence="2">
    <location>
        <begin position="302"/>
        <end position="400"/>
    </location>
</feature>
<protein>
    <recommendedName>
        <fullName evidence="2">BTB domain-containing protein</fullName>
    </recommendedName>
</protein>
<organism evidence="3 4">
    <name type="scientific">Postia placenta MAD-698-R-SB12</name>
    <dbReference type="NCBI Taxonomy" id="670580"/>
    <lineage>
        <taxon>Eukaryota</taxon>
        <taxon>Fungi</taxon>
        <taxon>Dikarya</taxon>
        <taxon>Basidiomycota</taxon>
        <taxon>Agaricomycotina</taxon>
        <taxon>Agaricomycetes</taxon>
        <taxon>Polyporales</taxon>
        <taxon>Adustoporiaceae</taxon>
        <taxon>Rhodonia</taxon>
    </lineage>
</organism>
<dbReference type="PROSITE" id="PS50097">
    <property type="entry name" value="BTB"/>
    <property type="match status" value="1"/>
</dbReference>
<evidence type="ECO:0000313" key="3">
    <source>
        <dbReference type="EMBL" id="OSX57497.1"/>
    </source>
</evidence>
<feature type="compositionally biased region" description="Basic and acidic residues" evidence="1">
    <location>
        <begin position="80"/>
        <end position="100"/>
    </location>
</feature>
<accession>A0A1X6MM22</accession>
<dbReference type="OrthoDB" id="2746456at2759"/>
<dbReference type="Gene3D" id="3.30.710.10">
    <property type="entry name" value="Potassium Channel Kv1.1, Chain A"/>
    <property type="match status" value="1"/>
</dbReference>
<evidence type="ECO:0000259" key="2">
    <source>
        <dbReference type="PROSITE" id="PS50097"/>
    </source>
</evidence>
<dbReference type="AlphaFoldDB" id="A0A1X6MM22"/>
<dbReference type="InterPro" id="IPR000210">
    <property type="entry name" value="BTB/POZ_dom"/>
</dbReference>
<keyword evidence="4" id="KW-1185">Reference proteome</keyword>
<evidence type="ECO:0000313" key="4">
    <source>
        <dbReference type="Proteomes" id="UP000194127"/>
    </source>
</evidence>
<feature type="compositionally biased region" description="Low complexity" evidence="1">
    <location>
        <begin position="219"/>
        <end position="231"/>
    </location>
</feature>